<organism evidence="2 3">
    <name type="scientific">Striga hermonthica</name>
    <name type="common">Purple witchweed</name>
    <name type="synonym">Buchnera hermonthica</name>
    <dbReference type="NCBI Taxonomy" id="68872"/>
    <lineage>
        <taxon>Eukaryota</taxon>
        <taxon>Viridiplantae</taxon>
        <taxon>Streptophyta</taxon>
        <taxon>Embryophyta</taxon>
        <taxon>Tracheophyta</taxon>
        <taxon>Spermatophyta</taxon>
        <taxon>Magnoliopsida</taxon>
        <taxon>eudicotyledons</taxon>
        <taxon>Gunneridae</taxon>
        <taxon>Pentapetalae</taxon>
        <taxon>asterids</taxon>
        <taxon>lamiids</taxon>
        <taxon>Lamiales</taxon>
        <taxon>Orobanchaceae</taxon>
        <taxon>Buchnereae</taxon>
        <taxon>Striga</taxon>
    </lineage>
</organism>
<feature type="region of interest" description="Disordered" evidence="1">
    <location>
        <begin position="1"/>
        <end position="36"/>
    </location>
</feature>
<proteinExistence type="predicted"/>
<feature type="compositionally biased region" description="Polar residues" evidence="1">
    <location>
        <begin position="124"/>
        <end position="133"/>
    </location>
</feature>
<protein>
    <submittedName>
        <fullName evidence="2">Uncharacterized protein</fullName>
    </submittedName>
</protein>
<comment type="caution">
    <text evidence="2">The sequence shown here is derived from an EMBL/GenBank/DDBJ whole genome shotgun (WGS) entry which is preliminary data.</text>
</comment>
<name>A0A9N7MMC8_STRHE</name>
<evidence type="ECO:0000313" key="2">
    <source>
        <dbReference type="EMBL" id="CAA0810465.1"/>
    </source>
</evidence>
<reference evidence="2" key="1">
    <citation type="submission" date="2019-12" db="EMBL/GenBank/DDBJ databases">
        <authorList>
            <person name="Scholes J."/>
        </authorList>
    </citation>
    <scope>NUCLEOTIDE SEQUENCE</scope>
</reference>
<feature type="non-terminal residue" evidence="2">
    <location>
        <position position="1"/>
    </location>
</feature>
<keyword evidence="3" id="KW-1185">Reference proteome</keyword>
<feature type="non-terminal residue" evidence="2">
    <location>
        <position position="545"/>
    </location>
</feature>
<dbReference type="Proteomes" id="UP001153555">
    <property type="component" value="Unassembled WGS sequence"/>
</dbReference>
<dbReference type="EMBL" id="CACSLK010006106">
    <property type="protein sequence ID" value="CAA0810465.1"/>
    <property type="molecule type" value="Genomic_DNA"/>
</dbReference>
<accession>A0A9N7MMC8</accession>
<dbReference type="AlphaFoldDB" id="A0A9N7MMC8"/>
<feature type="region of interest" description="Disordered" evidence="1">
    <location>
        <begin position="113"/>
        <end position="133"/>
    </location>
</feature>
<evidence type="ECO:0000313" key="3">
    <source>
        <dbReference type="Proteomes" id="UP001153555"/>
    </source>
</evidence>
<gene>
    <name evidence="2" type="ORF">SHERM_12070</name>
</gene>
<evidence type="ECO:0000256" key="1">
    <source>
        <dbReference type="SAM" id="MobiDB-lite"/>
    </source>
</evidence>
<sequence length="545" mass="58313">ASPVSPMPTRLRPLPAYVHSPLPASPAPSPASSHACAPAFPRPSRLRPSSACAPCAHPVFPVTLPPSANASQSTSVACSPTVHPRTPSCPFDHLRASRHNARSLLVLAPLSSTDSKCSPDGHGSQPSNPIQSPARQIQPSSILCLPLLRASIFQTHLFLAQGLHQNFPFLSFALCFLWACLALRFRAFTLNFRPHSFGQSRTHDGRCIGLVDFSSMFSNHMLRSSPPSSSDSSGLMTTSVLFHSSSRLSLSSRIRKFRAPSSSWSLARPSHAHAVARALLLPCPACACTPAPSTPTPARSRSAPASASPVSPMPTQLRPLPAYVHSPLSASPAPSSASSHACATVFPRPPRPRPSCACAPFVHSVVPVTLPPNANAFQSTFVACSPTVHPRTPSCPFDHLCTSRHDARSLLVLAPLSPTDSKCSPDGYGSQPSNPIQSSACQIQPSSIFCLPLFRDSIFQTHLFLAQGLHQHFPYLAFALCFLRACFVLRFRAFTFNFGPDPFGQSRTHDGRYIGLVGSSSMFSNHMLRSSKPSSSDSPGLMTTS</sequence>